<dbReference type="GO" id="GO:0005829">
    <property type="term" value="C:cytosol"/>
    <property type="evidence" value="ECO:0007669"/>
    <property type="project" value="TreeGrafter"/>
</dbReference>
<evidence type="ECO:0000256" key="9">
    <source>
        <dbReference type="ARBA" id="ARBA00023144"/>
    </source>
</evidence>
<evidence type="ECO:0000256" key="4">
    <source>
        <dbReference type="ARBA" id="ARBA00022723"/>
    </source>
</evidence>
<feature type="binding site" evidence="11">
    <location>
        <position position="81"/>
    </location>
    <ligand>
        <name>ATP</name>
        <dbReference type="ChEBI" id="CHEBI:30616"/>
    </ligand>
</feature>
<dbReference type="RefSeq" id="WP_006236829.1">
    <property type="nucleotide sequence ID" value="NZ_JH636049.1"/>
</dbReference>
<evidence type="ECO:0000313" key="16">
    <source>
        <dbReference type="EMBL" id="EID52726.1"/>
    </source>
</evidence>
<feature type="binding site" evidence="11">
    <location>
        <begin position="135"/>
        <end position="141"/>
    </location>
    <ligand>
        <name>ATP</name>
        <dbReference type="ChEBI" id="CHEBI:30616"/>
    </ligand>
</feature>
<keyword evidence="5 11" id="KW-0547">Nucleotide-binding</keyword>
<sequence length="396" mass="41308">MIHESAVRPGLGAVSPASPVSTAFAETFGGEPEGVWCAPGRVNVIGEHTDYNDGFVLPMALPHGVRVAARRASGALVRVRSLQEPGADVSVRLGAGPREVTGWPAYVAGVVWSLREAGHDVGGLELVVDGDVPAGAGLSSSAALECAVASALNDLFALGMERADLALSAQRAENDFVGMPCGVMDQMASIACQEGHLLFLDTRSMATEHVPFDPSAHGRTLLVIDTRAPHRLVDGEYARRRAACEAAVAALGVRALRDIAVEDLPSVLSRMDSEEQRRRVRHVVTENARVTEVVARLREGDLDGTGPALTASHVSLRDDYEVTVGELDTAVEAALGAGALGARMTGGGFGGCVVSLVPDDRVDAVLDAVRTAFAAEGYAEPRAFAATPSAGAHRVR</sequence>
<dbReference type="PROSITE" id="PS00106">
    <property type="entry name" value="GALACTOKINASE"/>
    <property type="match status" value="1"/>
</dbReference>
<dbReference type="InterPro" id="IPR006203">
    <property type="entry name" value="GHMP_knse_ATP-bd_CS"/>
</dbReference>
<dbReference type="InterPro" id="IPR019741">
    <property type="entry name" value="Galactokinase_CS"/>
</dbReference>
<evidence type="ECO:0000256" key="8">
    <source>
        <dbReference type="ARBA" id="ARBA00022842"/>
    </source>
</evidence>
<dbReference type="InterPro" id="IPR014721">
    <property type="entry name" value="Ribsml_uS5_D2-typ_fold_subgr"/>
</dbReference>
<dbReference type="InterPro" id="IPR022963">
    <property type="entry name" value="Galactokinase_bac"/>
</dbReference>
<evidence type="ECO:0000256" key="10">
    <source>
        <dbReference type="ARBA" id="ARBA00023277"/>
    </source>
</evidence>
<keyword evidence="2 11" id="KW-0963">Cytoplasm</keyword>
<evidence type="ECO:0000256" key="12">
    <source>
        <dbReference type="NCBIfam" id="TIGR00131"/>
    </source>
</evidence>
<evidence type="ECO:0000256" key="5">
    <source>
        <dbReference type="ARBA" id="ARBA00022741"/>
    </source>
</evidence>
<dbReference type="HAMAP" id="MF_00246">
    <property type="entry name" value="Galactokinase"/>
    <property type="match status" value="1"/>
</dbReference>
<dbReference type="InterPro" id="IPR019539">
    <property type="entry name" value="GalKase_N"/>
</dbReference>
<dbReference type="EMBL" id="JH636049">
    <property type="protein sequence ID" value="EID52726.1"/>
    <property type="molecule type" value="Genomic_DNA"/>
</dbReference>
<dbReference type="EC" id="2.7.1.6" evidence="11 12"/>
<organism evidence="16 17">
    <name type="scientific">Saccharomonospora xinjiangensis XJ-54</name>
    <dbReference type="NCBI Taxonomy" id="882086"/>
    <lineage>
        <taxon>Bacteria</taxon>
        <taxon>Bacillati</taxon>
        <taxon>Actinomycetota</taxon>
        <taxon>Actinomycetes</taxon>
        <taxon>Pseudonocardiales</taxon>
        <taxon>Pseudonocardiaceae</taxon>
        <taxon>Saccharomonospora</taxon>
    </lineage>
</organism>
<feature type="domain" description="GHMP kinase C-terminal" evidence="14">
    <location>
        <begin position="297"/>
        <end position="374"/>
    </location>
</feature>
<evidence type="ECO:0000256" key="6">
    <source>
        <dbReference type="ARBA" id="ARBA00022777"/>
    </source>
</evidence>
<comment type="catalytic activity">
    <reaction evidence="11">
        <text>alpha-D-galactose + ATP = alpha-D-galactose 1-phosphate + ADP + H(+)</text>
        <dbReference type="Rhea" id="RHEA:13553"/>
        <dbReference type="ChEBI" id="CHEBI:15378"/>
        <dbReference type="ChEBI" id="CHEBI:28061"/>
        <dbReference type="ChEBI" id="CHEBI:30616"/>
        <dbReference type="ChEBI" id="CHEBI:58336"/>
        <dbReference type="ChEBI" id="CHEBI:456216"/>
        <dbReference type="EC" id="2.7.1.6"/>
    </reaction>
</comment>
<dbReference type="InterPro" id="IPR006204">
    <property type="entry name" value="GHMP_kinase_N_dom"/>
</dbReference>
<comment type="subcellular location">
    <subcellularLocation>
        <location evidence="11">Cytoplasm</location>
    </subcellularLocation>
</comment>
<evidence type="ECO:0000259" key="13">
    <source>
        <dbReference type="Pfam" id="PF00288"/>
    </source>
</evidence>
<keyword evidence="7 11" id="KW-0067">ATP-binding</keyword>
<feature type="domain" description="Galactokinase N-terminal" evidence="15">
    <location>
        <begin position="23"/>
        <end position="71"/>
    </location>
</feature>
<name>I0UXX3_9PSEU</name>
<dbReference type="Gene3D" id="3.30.230.10">
    <property type="match status" value="1"/>
</dbReference>
<dbReference type="NCBIfam" id="TIGR00131">
    <property type="entry name" value="gal_kin"/>
    <property type="match status" value="1"/>
</dbReference>
<dbReference type="eggNOG" id="COG0153">
    <property type="taxonomic scope" value="Bacteria"/>
</dbReference>
<dbReference type="AlphaFoldDB" id="I0UXX3"/>
<dbReference type="HOGENOM" id="CLU_017814_2_1_11"/>
<keyword evidence="8 11" id="KW-0460">Magnesium</keyword>
<protein>
    <recommendedName>
        <fullName evidence="11 12">Galactokinase</fullName>
        <ecNumber evidence="11 12">2.7.1.6</ecNumber>
    </recommendedName>
    <alternativeName>
        <fullName evidence="11">Galactose kinase</fullName>
    </alternativeName>
</protein>
<keyword evidence="4 11" id="KW-0479">Metal-binding</keyword>
<feature type="binding site" evidence="11">
    <location>
        <position position="237"/>
    </location>
    <ligand>
        <name>substrate</name>
    </ligand>
</feature>
<proteinExistence type="inferred from homology"/>
<feature type="domain" description="GHMP kinase N-terminal" evidence="13">
    <location>
        <begin position="106"/>
        <end position="190"/>
    </location>
</feature>
<feature type="binding site" evidence="11">
    <location>
        <position position="141"/>
    </location>
    <ligand>
        <name>Mg(2+)</name>
        <dbReference type="ChEBI" id="CHEBI:18420"/>
    </ligand>
</feature>
<dbReference type="FunFam" id="3.30.70.890:FF:000001">
    <property type="entry name" value="Galactokinase"/>
    <property type="match status" value="1"/>
</dbReference>
<dbReference type="GO" id="GO:0000287">
    <property type="term" value="F:magnesium ion binding"/>
    <property type="evidence" value="ECO:0007669"/>
    <property type="project" value="UniProtKB-UniRule"/>
</dbReference>
<feature type="binding site" evidence="11">
    <location>
        <position position="173"/>
    </location>
    <ligand>
        <name>Mg(2+)</name>
        <dbReference type="ChEBI" id="CHEBI:18420"/>
    </ligand>
</feature>
<evidence type="ECO:0000313" key="17">
    <source>
        <dbReference type="Proteomes" id="UP000004691"/>
    </source>
</evidence>
<dbReference type="GO" id="GO:0006012">
    <property type="term" value="P:galactose metabolic process"/>
    <property type="evidence" value="ECO:0007669"/>
    <property type="project" value="UniProtKB-UniRule"/>
</dbReference>
<comment type="similarity">
    <text evidence="1 11">Belongs to the GHMP kinase family. GalK subfamily.</text>
</comment>
<dbReference type="InterPro" id="IPR036554">
    <property type="entry name" value="GHMP_kinase_C_sf"/>
</dbReference>
<dbReference type="Pfam" id="PF00288">
    <property type="entry name" value="GHMP_kinases_N"/>
    <property type="match status" value="1"/>
</dbReference>
<evidence type="ECO:0000256" key="2">
    <source>
        <dbReference type="ARBA" id="ARBA00022490"/>
    </source>
</evidence>
<gene>
    <name evidence="11" type="primary">galK</name>
    <name evidence="16" type="ORF">SacxiDRAFT_0450</name>
</gene>
<dbReference type="Pfam" id="PF08544">
    <property type="entry name" value="GHMP_kinases_C"/>
    <property type="match status" value="1"/>
</dbReference>
<feature type="active site" description="Proton acceptor" evidence="11">
    <location>
        <position position="185"/>
    </location>
</feature>
<dbReference type="PANTHER" id="PTHR10457">
    <property type="entry name" value="MEVALONATE KINASE/GALACTOKINASE"/>
    <property type="match status" value="1"/>
</dbReference>
<keyword evidence="17" id="KW-1185">Reference proteome</keyword>
<dbReference type="PRINTS" id="PR00959">
    <property type="entry name" value="MEVGALKINASE"/>
</dbReference>
<dbReference type="GO" id="GO:0005524">
    <property type="term" value="F:ATP binding"/>
    <property type="evidence" value="ECO:0007669"/>
    <property type="project" value="UniProtKB-UniRule"/>
</dbReference>
<evidence type="ECO:0000256" key="11">
    <source>
        <dbReference type="HAMAP-Rule" id="MF_00246"/>
    </source>
</evidence>
<dbReference type="UniPathway" id="UPA00214"/>
<keyword evidence="6 11" id="KW-0418">Kinase</keyword>
<keyword evidence="10 11" id="KW-0119">Carbohydrate metabolism</keyword>
<comment type="function">
    <text evidence="11">Catalyzes the transfer of the gamma-phosphate of ATP to D-galactose to form alpha-D-galactose-1-phosphate (Gal-1-P).</text>
</comment>
<dbReference type="Proteomes" id="UP000004691">
    <property type="component" value="Unassembled WGS sequence"/>
</dbReference>
<keyword evidence="9 11" id="KW-0299">Galactose metabolism</keyword>
<dbReference type="SUPFAM" id="SSF54211">
    <property type="entry name" value="Ribosomal protein S5 domain 2-like"/>
    <property type="match status" value="1"/>
</dbReference>
<comment type="pathway">
    <text evidence="11">Carbohydrate metabolism; galactose metabolism.</text>
</comment>
<dbReference type="STRING" id="882086.SacxiDRAFT_0450"/>
<evidence type="ECO:0000256" key="3">
    <source>
        <dbReference type="ARBA" id="ARBA00022679"/>
    </source>
</evidence>
<dbReference type="InterPro" id="IPR000705">
    <property type="entry name" value="Galactokinase"/>
</dbReference>
<feature type="binding site" evidence="11">
    <location>
        <begin position="47"/>
        <end position="50"/>
    </location>
    <ligand>
        <name>substrate</name>
    </ligand>
</feature>
<evidence type="ECO:0000259" key="14">
    <source>
        <dbReference type="Pfam" id="PF08544"/>
    </source>
</evidence>
<reference evidence="16 17" key="1">
    <citation type="submission" date="2012-01" db="EMBL/GenBank/DDBJ databases">
        <title>Improved High-Quality Draft sequence of Saccharomonospora xinjiangensis XJ-54.</title>
        <authorList>
            <consortium name="US DOE Joint Genome Institute"/>
            <person name="Lucas S."/>
            <person name="Han J."/>
            <person name="Lapidus A."/>
            <person name="Cheng J.-F."/>
            <person name="Goodwin L."/>
            <person name="Pitluck S."/>
            <person name="Peters L."/>
            <person name="Mikhailova N."/>
            <person name="Teshima H."/>
            <person name="Detter J.C."/>
            <person name="Han C."/>
            <person name="Tapia R."/>
            <person name="Land M."/>
            <person name="Hauser L."/>
            <person name="Kyrpides N."/>
            <person name="Ivanova N."/>
            <person name="Pagani I."/>
            <person name="Brambilla E.-M."/>
            <person name="Klenk H.-P."/>
            <person name="Woyke T."/>
        </authorList>
    </citation>
    <scope>NUCLEOTIDE SEQUENCE [LARGE SCALE GENOMIC DNA]</scope>
    <source>
        <strain evidence="16 17">XJ-54</strain>
    </source>
</reference>
<dbReference type="InterPro" id="IPR006206">
    <property type="entry name" value="Mevalonate/galactokinase"/>
</dbReference>
<dbReference type="InterPro" id="IPR013750">
    <property type="entry name" value="GHMP_kinase_C_dom"/>
</dbReference>
<dbReference type="FunFam" id="3.30.230.10:FF:000017">
    <property type="entry name" value="Galactokinase"/>
    <property type="match status" value="1"/>
</dbReference>
<dbReference type="InterPro" id="IPR020568">
    <property type="entry name" value="Ribosomal_Su5_D2-typ_SF"/>
</dbReference>
<dbReference type="PANTHER" id="PTHR10457:SF7">
    <property type="entry name" value="GALACTOKINASE-RELATED"/>
    <property type="match status" value="1"/>
</dbReference>
<evidence type="ECO:0000256" key="7">
    <source>
        <dbReference type="ARBA" id="ARBA00022840"/>
    </source>
</evidence>
<evidence type="ECO:0000259" key="15">
    <source>
        <dbReference type="Pfam" id="PF10509"/>
    </source>
</evidence>
<dbReference type="PIRSF" id="PIRSF000530">
    <property type="entry name" value="Galactokinase"/>
    <property type="match status" value="1"/>
</dbReference>
<dbReference type="Pfam" id="PF10509">
    <property type="entry name" value="GalKase_gal_bdg"/>
    <property type="match status" value="1"/>
</dbReference>
<dbReference type="SUPFAM" id="SSF55060">
    <property type="entry name" value="GHMP Kinase, C-terminal domain"/>
    <property type="match status" value="1"/>
</dbReference>
<dbReference type="PROSITE" id="PS00627">
    <property type="entry name" value="GHMP_KINASES_ATP"/>
    <property type="match status" value="1"/>
</dbReference>
<keyword evidence="3 11" id="KW-0808">Transferase</keyword>
<accession>I0UXX3</accession>
<feature type="site" description="Transition state stabilizer" evidence="11">
    <location>
        <position position="41"/>
    </location>
</feature>
<dbReference type="Gene3D" id="3.30.70.890">
    <property type="entry name" value="GHMP kinase, C-terminal domain"/>
    <property type="match status" value="1"/>
</dbReference>
<dbReference type="PRINTS" id="PR00473">
    <property type="entry name" value="GALCTOKINASE"/>
</dbReference>
<dbReference type="GO" id="GO:0004335">
    <property type="term" value="F:galactokinase activity"/>
    <property type="evidence" value="ECO:0007669"/>
    <property type="project" value="UniProtKB-UniRule"/>
</dbReference>
<evidence type="ECO:0000256" key="1">
    <source>
        <dbReference type="ARBA" id="ARBA00006566"/>
    </source>
</evidence>
<dbReference type="OrthoDB" id="250531at2"/>